<dbReference type="SUPFAM" id="SSF51695">
    <property type="entry name" value="PLC-like phosphodiesterases"/>
    <property type="match status" value="1"/>
</dbReference>
<feature type="transmembrane region" description="Helical" evidence="1">
    <location>
        <begin position="12"/>
        <end position="29"/>
    </location>
</feature>
<dbReference type="RefSeq" id="WP_191811139.1">
    <property type="nucleotide sequence ID" value="NZ_JACSQT010000001.1"/>
</dbReference>
<dbReference type="PROSITE" id="PS51704">
    <property type="entry name" value="GP_PDE"/>
    <property type="match status" value="1"/>
</dbReference>
<reference evidence="3 4" key="1">
    <citation type="submission" date="2020-08" db="EMBL/GenBank/DDBJ databases">
        <title>A Genomic Blueprint of the Chicken Gut Microbiome.</title>
        <authorList>
            <person name="Gilroy R."/>
            <person name="Ravi A."/>
            <person name="Getino M."/>
            <person name="Pursley I."/>
            <person name="Horton D.L."/>
            <person name="Alikhan N.-F."/>
            <person name="Baker D."/>
            <person name="Gharbi K."/>
            <person name="Hall N."/>
            <person name="Watson M."/>
            <person name="Adriaenssens E.M."/>
            <person name="Foster-Nyarko E."/>
            <person name="Jarju S."/>
            <person name="Secka A."/>
            <person name="Antonio M."/>
            <person name="Oren A."/>
            <person name="Chaudhuri R."/>
            <person name="La Ragione R.M."/>
            <person name="Hildebrand F."/>
            <person name="Pallen M.J."/>
        </authorList>
    </citation>
    <scope>NUCLEOTIDE SEQUENCE [LARGE SCALE GENOMIC DNA]</scope>
    <source>
        <strain evidence="3 4">Sa5YUA1</strain>
    </source>
</reference>
<comment type="caution">
    <text evidence="3">The sequence shown here is derived from an EMBL/GenBank/DDBJ whole genome shotgun (WGS) entry which is preliminary data.</text>
</comment>
<accession>A0ABR8QL11</accession>
<dbReference type="PANTHER" id="PTHR46211">
    <property type="entry name" value="GLYCEROPHOSPHORYL DIESTER PHOSPHODIESTERASE"/>
    <property type="match status" value="1"/>
</dbReference>
<evidence type="ECO:0000256" key="1">
    <source>
        <dbReference type="SAM" id="Phobius"/>
    </source>
</evidence>
<dbReference type="PANTHER" id="PTHR46211:SF14">
    <property type="entry name" value="GLYCEROPHOSPHODIESTER PHOSPHODIESTERASE"/>
    <property type="match status" value="1"/>
</dbReference>
<evidence type="ECO:0000313" key="4">
    <source>
        <dbReference type="Proteomes" id="UP000657931"/>
    </source>
</evidence>
<proteinExistence type="predicted"/>
<keyword evidence="1" id="KW-0472">Membrane</keyword>
<dbReference type="Proteomes" id="UP000657931">
    <property type="component" value="Unassembled WGS sequence"/>
</dbReference>
<keyword evidence="4" id="KW-1185">Reference proteome</keyword>
<sequence>MKREKIHFRQFFLLLVCVSIICSSFQWLFPYKNYTKIAHRGDVAQAPENTMAAFHSALNNGFDVIELDIHLSKDKKIVVIHDASVNRTTNGEGLVNDMTIAELQKLNAGSWYSQHFSEEKIPLLQEVLDEFAGKIVLLIEIKAGAETPEIVEQLANQLKQTVNAGVPAKMLQIQSFHIDALKQFTERAPDFPIGLVLSTPINLIQMYSYKTEISFLSIHYSNLTQSFIQQAKHYGYTIYAWTIVTPLQFKQMQLLGVDGIISNNLERREENRYFAFLQSFIEGHRLLERFFV</sequence>
<feature type="domain" description="GP-PDE" evidence="2">
    <location>
        <begin position="34"/>
        <end position="272"/>
    </location>
</feature>
<evidence type="ECO:0000259" key="2">
    <source>
        <dbReference type="PROSITE" id="PS51704"/>
    </source>
</evidence>
<protein>
    <recommendedName>
        <fullName evidence="2">GP-PDE domain-containing protein</fullName>
    </recommendedName>
</protein>
<organism evidence="3 4">
    <name type="scientific">Cytobacillus stercorigallinarum</name>
    <dbReference type="NCBI Taxonomy" id="2762240"/>
    <lineage>
        <taxon>Bacteria</taxon>
        <taxon>Bacillati</taxon>
        <taxon>Bacillota</taxon>
        <taxon>Bacilli</taxon>
        <taxon>Bacillales</taxon>
        <taxon>Bacillaceae</taxon>
        <taxon>Cytobacillus</taxon>
    </lineage>
</organism>
<dbReference type="EMBL" id="JACSQT010000001">
    <property type="protein sequence ID" value="MBD7936212.1"/>
    <property type="molecule type" value="Genomic_DNA"/>
</dbReference>
<dbReference type="Gene3D" id="3.20.20.190">
    <property type="entry name" value="Phosphatidylinositol (PI) phosphodiesterase"/>
    <property type="match status" value="1"/>
</dbReference>
<evidence type="ECO:0000313" key="3">
    <source>
        <dbReference type="EMBL" id="MBD7936212.1"/>
    </source>
</evidence>
<gene>
    <name evidence="3" type="ORF">H9655_04160</name>
</gene>
<dbReference type="InterPro" id="IPR030395">
    <property type="entry name" value="GP_PDE_dom"/>
</dbReference>
<dbReference type="InterPro" id="IPR017946">
    <property type="entry name" value="PLC-like_Pdiesterase_TIM-brl"/>
</dbReference>
<dbReference type="Pfam" id="PF03009">
    <property type="entry name" value="GDPD"/>
    <property type="match status" value="1"/>
</dbReference>
<name>A0ABR8QL11_9BACI</name>
<keyword evidence="1" id="KW-1133">Transmembrane helix</keyword>
<keyword evidence="1" id="KW-0812">Transmembrane</keyword>